<dbReference type="KEGG" id="pspi:PS2015_263"/>
<keyword evidence="2" id="KW-1185">Reference proteome</keyword>
<proteinExistence type="predicted"/>
<evidence type="ECO:0000313" key="1">
    <source>
        <dbReference type="EMBL" id="ALO44955.1"/>
    </source>
</evidence>
<dbReference type="AlphaFoldDB" id="A0A0S2K9D3"/>
<dbReference type="STRING" id="1249552.PS2015_263"/>
<dbReference type="Proteomes" id="UP000065641">
    <property type="component" value="Chromosome"/>
</dbReference>
<name>A0A0S2K9D3_9GAMM</name>
<sequence>MSPKDKPLVWLHGIVKTPPFSAASRLETGYLLRRLQRGENLSLPQSRPMPSIGAHCHELRITDRDKIWRIVYRIDPDAIVIADVFVKKTEATPKKAIDVCKSRFRMYDDASK</sequence>
<gene>
    <name evidence="1" type="ORF">PS2015_263</name>
</gene>
<dbReference type="OrthoDB" id="9797093at2"/>
<dbReference type="Pfam" id="PF05973">
    <property type="entry name" value="Gp49"/>
    <property type="match status" value="1"/>
</dbReference>
<dbReference type="RefSeq" id="WP_082627888.1">
    <property type="nucleotide sequence ID" value="NZ_CP013189.1"/>
</dbReference>
<evidence type="ECO:0000313" key="2">
    <source>
        <dbReference type="Proteomes" id="UP000065641"/>
    </source>
</evidence>
<accession>A0A0S2K9D3</accession>
<protein>
    <submittedName>
        <fullName evidence="1">Transposase</fullName>
    </submittedName>
</protein>
<dbReference type="InterPro" id="IPR009241">
    <property type="entry name" value="HigB-like"/>
</dbReference>
<dbReference type="EMBL" id="CP013189">
    <property type="protein sequence ID" value="ALO44955.1"/>
    <property type="molecule type" value="Genomic_DNA"/>
</dbReference>
<reference evidence="1 2" key="1">
    <citation type="submission" date="2015-11" db="EMBL/GenBank/DDBJ databases">
        <authorList>
            <person name="Zhang Y."/>
            <person name="Guo Z."/>
        </authorList>
    </citation>
    <scope>NUCLEOTIDE SEQUENCE [LARGE SCALE GENOMIC DNA]</scope>
    <source>
        <strain evidence="1 2">KCTC 32221</strain>
    </source>
</reference>
<organism evidence="1 2">
    <name type="scientific">Pseudohongiella spirulinae</name>
    <dbReference type="NCBI Taxonomy" id="1249552"/>
    <lineage>
        <taxon>Bacteria</taxon>
        <taxon>Pseudomonadati</taxon>
        <taxon>Pseudomonadota</taxon>
        <taxon>Gammaproteobacteria</taxon>
        <taxon>Pseudomonadales</taxon>
        <taxon>Pseudohongiellaceae</taxon>
        <taxon>Pseudohongiella</taxon>
    </lineage>
</organism>